<accession>A0A975U4C7</accession>
<evidence type="ECO:0000259" key="2">
    <source>
        <dbReference type="Pfam" id="PF02538"/>
    </source>
</evidence>
<dbReference type="AlphaFoldDB" id="A0A975U4C7"/>
<dbReference type="InterPro" id="IPR003692">
    <property type="entry name" value="Hydantoinase_B"/>
</dbReference>
<reference evidence="3" key="1">
    <citation type="submission" date="2021-06" db="EMBL/GenBank/DDBJ databases">
        <title>Elioraea tepida, sp. nov., a moderately thermophilic aerobic anoxygenic phototrophic bacterium isolated from an alkaline siliceous hot spring mat community in Yellowstone National Park, WY, USA.</title>
        <authorList>
            <person name="Saini M.K."/>
            <person name="Yoshida S."/>
            <person name="Sebastian A."/>
            <person name="Hirose S."/>
            <person name="Hara E."/>
            <person name="Tamaki H."/>
            <person name="Soulier N.T."/>
            <person name="Albert I."/>
            <person name="Hanada S."/>
            <person name="Bryant D.A."/>
            <person name="Tank M."/>
        </authorList>
    </citation>
    <scope>NUCLEOTIDE SEQUENCE</scope>
    <source>
        <strain evidence="3">MS-P2</strain>
    </source>
</reference>
<keyword evidence="4" id="KW-1185">Reference proteome</keyword>
<dbReference type="GO" id="GO:0003824">
    <property type="term" value="F:catalytic activity"/>
    <property type="evidence" value="ECO:0007669"/>
    <property type="project" value="InterPro"/>
</dbReference>
<evidence type="ECO:0000313" key="4">
    <source>
        <dbReference type="Proteomes" id="UP000694001"/>
    </source>
</evidence>
<feature type="domain" description="Hydantoinase B/oxoprolinase" evidence="2">
    <location>
        <begin position="7"/>
        <end position="48"/>
    </location>
</feature>
<protein>
    <submittedName>
        <fullName evidence="3">Hydantoinase B/oxoprolinase family protein</fullName>
    </submittedName>
</protein>
<dbReference type="Pfam" id="PF02538">
    <property type="entry name" value="Hydantoinase_B"/>
    <property type="match status" value="1"/>
</dbReference>
<organism evidence="3 4">
    <name type="scientific">Elioraea tepida</name>
    <dbReference type="NCBI Taxonomy" id="2843330"/>
    <lineage>
        <taxon>Bacteria</taxon>
        <taxon>Pseudomonadati</taxon>
        <taxon>Pseudomonadota</taxon>
        <taxon>Alphaproteobacteria</taxon>
        <taxon>Acetobacterales</taxon>
        <taxon>Elioraeaceae</taxon>
        <taxon>Elioraea</taxon>
    </lineage>
</organism>
<proteinExistence type="predicted"/>
<feature type="region of interest" description="Disordered" evidence="1">
    <location>
        <begin position="53"/>
        <end position="74"/>
    </location>
</feature>
<dbReference type="KEGG" id="elio:KO353_07600"/>
<evidence type="ECO:0000256" key="1">
    <source>
        <dbReference type="SAM" id="MobiDB-lite"/>
    </source>
</evidence>
<dbReference type="EMBL" id="CP076448">
    <property type="protein sequence ID" value="QXM26251.1"/>
    <property type="molecule type" value="Genomic_DNA"/>
</dbReference>
<gene>
    <name evidence="3" type="ORF">KO353_07600</name>
</gene>
<sequence>MQRVRLPDTGGPGRFRGGVSIRRDWRFLEHEAVLQVRADRHTHRPYGLWAESRNAPRATSSTPGRMRNKVCPRN</sequence>
<evidence type="ECO:0000313" key="3">
    <source>
        <dbReference type="EMBL" id="QXM26251.1"/>
    </source>
</evidence>
<dbReference type="Proteomes" id="UP000694001">
    <property type="component" value="Chromosome"/>
</dbReference>
<name>A0A975U4C7_9PROT</name>